<keyword evidence="1" id="KW-0472">Membrane</keyword>
<evidence type="ECO:0000313" key="2">
    <source>
        <dbReference type="EMBL" id="KAF5755340.1"/>
    </source>
</evidence>
<organism evidence="2 3">
    <name type="scientific">Helianthus annuus</name>
    <name type="common">Common sunflower</name>
    <dbReference type="NCBI Taxonomy" id="4232"/>
    <lineage>
        <taxon>Eukaryota</taxon>
        <taxon>Viridiplantae</taxon>
        <taxon>Streptophyta</taxon>
        <taxon>Embryophyta</taxon>
        <taxon>Tracheophyta</taxon>
        <taxon>Spermatophyta</taxon>
        <taxon>Magnoliopsida</taxon>
        <taxon>eudicotyledons</taxon>
        <taxon>Gunneridae</taxon>
        <taxon>Pentapetalae</taxon>
        <taxon>asterids</taxon>
        <taxon>campanulids</taxon>
        <taxon>Asterales</taxon>
        <taxon>Asteraceae</taxon>
        <taxon>Asteroideae</taxon>
        <taxon>Heliantheae alliance</taxon>
        <taxon>Heliantheae</taxon>
        <taxon>Helianthus</taxon>
    </lineage>
</organism>
<protein>
    <submittedName>
        <fullName evidence="2">Aldehyde dehydrogenase (NAD(+))</fullName>
        <ecNumber evidence="2">1.2.1.3</ecNumber>
    </submittedName>
</protein>
<dbReference type="Gramene" id="mRNA:HanXRQr2_Chr17g0801691">
    <property type="protein sequence ID" value="CDS:HanXRQr2_Chr17g0801691.1"/>
    <property type="gene ID" value="HanXRQr2_Chr17g0801691"/>
</dbReference>
<dbReference type="AlphaFoldDB" id="A0A9K3DH92"/>
<keyword evidence="1" id="KW-1133">Transmembrane helix</keyword>
<dbReference type="Gene3D" id="3.40.309.10">
    <property type="entry name" value="Aldehyde Dehydrogenase, Chain A, domain 2"/>
    <property type="match status" value="1"/>
</dbReference>
<dbReference type="EC" id="1.2.1.3" evidence="2"/>
<proteinExistence type="predicted"/>
<feature type="transmembrane region" description="Helical" evidence="1">
    <location>
        <begin position="14"/>
        <end position="34"/>
    </location>
</feature>
<keyword evidence="1" id="KW-0812">Transmembrane</keyword>
<accession>A0A9K3DH92</accession>
<reference evidence="2" key="2">
    <citation type="submission" date="2020-06" db="EMBL/GenBank/DDBJ databases">
        <title>Helianthus annuus Genome sequencing and assembly Release 2.</title>
        <authorList>
            <person name="Gouzy J."/>
            <person name="Langlade N."/>
            <person name="Munos S."/>
        </authorList>
    </citation>
    <scope>NUCLEOTIDE SEQUENCE</scope>
    <source>
        <tissue evidence="2">Leaves</tissue>
    </source>
</reference>
<gene>
    <name evidence="2" type="ORF">HanXRQr2_Chr17g0801691</name>
</gene>
<dbReference type="GO" id="GO:0004029">
    <property type="term" value="F:aldehyde dehydrogenase (NAD+) activity"/>
    <property type="evidence" value="ECO:0007669"/>
    <property type="project" value="UniProtKB-EC"/>
</dbReference>
<comment type="caution">
    <text evidence="2">The sequence shown here is derived from an EMBL/GenBank/DDBJ whole genome shotgun (WGS) entry which is preliminary data.</text>
</comment>
<dbReference type="InterPro" id="IPR016163">
    <property type="entry name" value="Ald_DH_C"/>
</dbReference>
<keyword evidence="2" id="KW-0560">Oxidoreductase</keyword>
<evidence type="ECO:0000256" key="1">
    <source>
        <dbReference type="SAM" id="Phobius"/>
    </source>
</evidence>
<sequence>MFGGPPYPNHLNPLFFTLLILLHGGKILTGGTVIKSKGNFVQPSLIEFSLSANVVKELLGPVLYVLKLTELYMLKLSQL</sequence>
<keyword evidence="3" id="KW-1185">Reference proteome</keyword>
<evidence type="ECO:0000313" key="3">
    <source>
        <dbReference type="Proteomes" id="UP000215914"/>
    </source>
</evidence>
<reference evidence="2" key="1">
    <citation type="journal article" date="2017" name="Nature">
        <title>The sunflower genome provides insights into oil metabolism, flowering and Asterid evolution.</title>
        <authorList>
            <person name="Badouin H."/>
            <person name="Gouzy J."/>
            <person name="Grassa C.J."/>
            <person name="Murat F."/>
            <person name="Staton S.E."/>
            <person name="Cottret L."/>
            <person name="Lelandais-Briere C."/>
            <person name="Owens G.L."/>
            <person name="Carrere S."/>
            <person name="Mayjonade B."/>
            <person name="Legrand L."/>
            <person name="Gill N."/>
            <person name="Kane N.C."/>
            <person name="Bowers J.E."/>
            <person name="Hubner S."/>
            <person name="Bellec A."/>
            <person name="Berard A."/>
            <person name="Berges H."/>
            <person name="Blanchet N."/>
            <person name="Boniface M.C."/>
            <person name="Brunel D."/>
            <person name="Catrice O."/>
            <person name="Chaidir N."/>
            <person name="Claudel C."/>
            <person name="Donnadieu C."/>
            <person name="Faraut T."/>
            <person name="Fievet G."/>
            <person name="Helmstetter N."/>
            <person name="King M."/>
            <person name="Knapp S.J."/>
            <person name="Lai Z."/>
            <person name="Le Paslier M.C."/>
            <person name="Lippi Y."/>
            <person name="Lorenzon L."/>
            <person name="Mandel J.R."/>
            <person name="Marage G."/>
            <person name="Marchand G."/>
            <person name="Marquand E."/>
            <person name="Bret-Mestries E."/>
            <person name="Morien E."/>
            <person name="Nambeesan S."/>
            <person name="Nguyen T."/>
            <person name="Pegot-Espagnet P."/>
            <person name="Pouilly N."/>
            <person name="Raftis F."/>
            <person name="Sallet E."/>
            <person name="Schiex T."/>
            <person name="Thomas J."/>
            <person name="Vandecasteele C."/>
            <person name="Vares D."/>
            <person name="Vear F."/>
            <person name="Vautrin S."/>
            <person name="Crespi M."/>
            <person name="Mangin B."/>
            <person name="Burke J.M."/>
            <person name="Salse J."/>
            <person name="Munos S."/>
            <person name="Vincourt P."/>
            <person name="Rieseberg L.H."/>
            <person name="Langlade N.B."/>
        </authorList>
    </citation>
    <scope>NUCLEOTIDE SEQUENCE</scope>
    <source>
        <tissue evidence="2">Leaves</tissue>
    </source>
</reference>
<name>A0A9K3DH92_HELAN</name>
<dbReference type="EMBL" id="MNCJ02000332">
    <property type="protein sequence ID" value="KAF5755340.1"/>
    <property type="molecule type" value="Genomic_DNA"/>
</dbReference>
<dbReference type="Proteomes" id="UP000215914">
    <property type="component" value="Unassembled WGS sequence"/>
</dbReference>